<dbReference type="EMBL" id="SSTE01016227">
    <property type="protein sequence ID" value="KAA0042113.1"/>
    <property type="molecule type" value="Genomic_DNA"/>
</dbReference>
<evidence type="ECO:0000313" key="3">
    <source>
        <dbReference type="EMBL" id="KAA0042113.1"/>
    </source>
</evidence>
<accession>A0A5A7TFW6</accession>
<evidence type="ECO:0000256" key="1">
    <source>
        <dbReference type="SAM" id="Coils"/>
    </source>
</evidence>
<feature type="region of interest" description="Disordered" evidence="2">
    <location>
        <begin position="124"/>
        <end position="148"/>
    </location>
</feature>
<reference evidence="5 6" key="1">
    <citation type="submission" date="2019-08" db="EMBL/GenBank/DDBJ databases">
        <title>Draft genome sequences of two oriental melons (Cucumis melo L. var makuwa).</title>
        <authorList>
            <person name="Kwon S.-Y."/>
        </authorList>
    </citation>
    <scope>NUCLEOTIDE SEQUENCE [LARGE SCALE GENOMIC DNA]</scope>
    <source>
        <strain evidence="6">cv. Chang Bougi</strain>
        <strain evidence="5">cv. SW 3</strain>
        <tissue evidence="3">Leaf</tissue>
    </source>
</reference>
<comment type="caution">
    <text evidence="3">The sequence shown here is derived from an EMBL/GenBank/DDBJ whole genome shotgun (WGS) entry which is preliminary data.</text>
</comment>
<feature type="compositionally biased region" description="Polar residues" evidence="2">
    <location>
        <begin position="124"/>
        <end position="143"/>
    </location>
</feature>
<proteinExistence type="predicted"/>
<evidence type="ECO:0000313" key="6">
    <source>
        <dbReference type="Proteomes" id="UP000321947"/>
    </source>
</evidence>
<dbReference type="EMBL" id="SSTD01007940">
    <property type="protein sequence ID" value="TYK18056.1"/>
    <property type="molecule type" value="Genomic_DNA"/>
</dbReference>
<organism evidence="3 5">
    <name type="scientific">Cucumis melo var. makuwa</name>
    <name type="common">Oriental melon</name>
    <dbReference type="NCBI Taxonomy" id="1194695"/>
    <lineage>
        <taxon>Eukaryota</taxon>
        <taxon>Viridiplantae</taxon>
        <taxon>Streptophyta</taxon>
        <taxon>Embryophyta</taxon>
        <taxon>Tracheophyta</taxon>
        <taxon>Spermatophyta</taxon>
        <taxon>Magnoliopsida</taxon>
        <taxon>eudicotyledons</taxon>
        <taxon>Gunneridae</taxon>
        <taxon>Pentapetalae</taxon>
        <taxon>rosids</taxon>
        <taxon>fabids</taxon>
        <taxon>Cucurbitales</taxon>
        <taxon>Cucurbitaceae</taxon>
        <taxon>Benincaseae</taxon>
        <taxon>Cucumis</taxon>
    </lineage>
</organism>
<protein>
    <submittedName>
        <fullName evidence="3">GPN-loop GTPase 1 isoform X1</fullName>
    </submittedName>
</protein>
<keyword evidence="1" id="KW-0175">Coiled coil</keyword>
<evidence type="ECO:0000313" key="4">
    <source>
        <dbReference type="EMBL" id="TYK18056.1"/>
    </source>
</evidence>
<dbReference type="OrthoDB" id="1719880at2759"/>
<dbReference type="Proteomes" id="UP000321393">
    <property type="component" value="Unassembled WGS sequence"/>
</dbReference>
<dbReference type="Proteomes" id="UP000321947">
    <property type="component" value="Unassembled WGS sequence"/>
</dbReference>
<evidence type="ECO:0000256" key="2">
    <source>
        <dbReference type="SAM" id="MobiDB-lite"/>
    </source>
</evidence>
<name>A0A5A7TFW6_CUCMM</name>
<evidence type="ECO:0000313" key="5">
    <source>
        <dbReference type="Proteomes" id="UP000321393"/>
    </source>
</evidence>
<sequence length="186" mass="21235">MAIFKNTGAPYNLSSYSSITRTGNLLGDMIGLKYNSPYKTLPSFLYAEEYMENYKAELDKRVAEKQRLEEKRRRENMEKLRRDMESSKGQTVVLSTGLKDDERALVCKLAFPCPCNVVHFDEQVPSSSLTKRPTSTQNLANDTNPEKNHETDWYFQHSGHFYESLLAGLLHYMTKGGLHSPPSESV</sequence>
<gene>
    <name evidence="4" type="ORF">E5676_scaffold306G003810</name>
    <name evidence="3" type="ORF">E6C27_scaffold67G005910</name>
</gene>
<dbReference type="STRING" id="1194695.A0A5A7TFW6"/>
<feature type="coiled-coil region" evidence="1">
    <location>
        <begin position="51"/>
        <end position="83"/>
    </location>
</feature>
<dbReference type="AlphaFoldDB" id="A0A5A7TFW6"/>